<keyword evidence="2 5" id="KW-0378">Hydrolase</keyword>
<dbReference type="RefSeq" id="WP_379893217.1">
    <property type="nucleotide sequence ID" value="NZ_CBCSCT010000019.1"/>
</dbReference>
<evidence type="ECO:0000313" key="8">
    <source>
        <dbReference type="Proteomes" id="UP001596250"/>
    </source>
</evidence>
<dbReference type="PANTHER" id="PTHR11070">
    <property type="entry name" value="UVRD / RECB / PCRA DNA HELICASE FAMILY MEMBER"/>
    <property type="match status" value="1"/>
</dbReference>
<dbReference type="InterPro" id="IPR014016">
    <property type="entry name" value="UvrD-like_ATP-bd"/>
</dbReference>
<reference evidence="8" key="1">
    <citation type="journal article" date="2019" name="Int. J. Syst. Evol. Microbiol.">
        <title>The Global Catalogue of Microorganisms (GCM) 10K type strain sequencing project: providing services to taxonomists for standard genome sequencing and annotation.</title>
        <authorList>
            <consortium name="The Broad Institute Genomics Platform"/>
            <consortium name="The Broad Institute Genome Sequencing Center for Infectious Disease"/>
            <person name="Wu L."/>
            <person name="Ma J."/>
        </authorList>
    </citation>
    <scope>NUCLEOTIDE SEQUENCE [LARGE SCALE GENOMIC DNA]</scope>
    <source>
        <strain evidence="8">CCM 8749</strain>
    </source>
</reference>
<dbReference type="Pfam" id="PF00580">
    <property type="entry name" value="UvrD-helicase"/>
    <property type="match status" value="1"/>
</dbReference>
<keyword evidence="8" id="KW-1185">Reference proteome</keyword>
<evidence type="ECO:0000256" key="3">
    <source>
        <dbReference type="ARBA" id="ARBA00022806"/>
    </source>
</evidence>
<gene>
    <name evidence="7" type="ORF">ACFPXP_05685</name>
</gene>
<dbReference type="Gene3D" id="3.40.50.300">
    <property type="entry name" value="P-loop containing nucleotide triphosphate hydrolases"/>
    <property type="match status" value="2"/>
</dbReference>
<evidence type="ECO:0000256" key="4">
    <source>
        <dbReference type="ARBA" id="ARBA00022840"/>
    </source>
</evidence>
<evidence type="ECO:0000313" key="7">
    <source>
        <dbReference type="EMBL" id="MFC5985922.1"/>
    </source>
</evidence>
<dbReference type="PROSITE" id="PS51198">
    <property type="entry name" value="UVRD_HELICASE_ATP_BIND"/>
    <property type="match status" value="1"/>
</dbReference>
<dbReference type="PANTHER" id="PTHR11070:SF17">
    <property type="entry name" value="DNA HELICASE IV"/>
    <property type="match status" value="1"/>
</dbReference>
<protein>
    <submittedName>
        <fullName evidence="7">HelD family protein</fullName>
    </submittedName>
</protein>
<dbReference type="SUPFAM" id="SSF52540">
    <property type="entry name" value="P-loop containing nucleoside triphosphate hydrolases"/>
    <property type="match status" value="1"/>
</dbReference>
<evidence type="ECO:0000259" key="6">
    <source>
        <dbReference type="PROSITE" id="PS51198"/>
    </source>
</evidence>
<dbReference type="EMBL" id="JBHSQV010000034">
    <property type="protein sequence ID" value="MFC5985922.1"/>
    <property type="molecule type" value="Genomic_DNA"/>
</dbReference>
<feature type="domain" description="UvrD-like helicase ATP-binding" evidence="6">
    <location>
        <begin position="180"/>
        <end position="543"/>
    </location>
</feature>
<keyword evidence="1 5" id="KW-0547">Nucleotide-binding</keyword>
<keyword evidence="4 5" id="KW-0067">ATP-binding</keyword>
<dbReference type="InterPro" id="IPR027785">
    <property type="entry name" value="UvrD-like_helicase_C"/>
</dbReference>
<accession>A0ABW1ILG1</accession>
<evidence type="ECO:0000256" key="2">
    <source>
        <dbReference type="ARBA" id="ARBA00022801"/>
    </source>
</evidence>
<comment type="caution">
    <text evidence="7">The sequence shown here is derived from an EMBL/GenBank/DDBJ whole genome shotgun (WGS) entry which is preliminary data.</text>
</comment>
<evidence type="ECO:0000256" key="5">
    <source>
        <dbReference type="PROSITE-ProRule" id="PRU00560"/>
    </source>
</evidence>
<keyword evidence="3 5" id="KW-0347">Helicase</keyword>
<dbReference type="Pfam" id="PF13538">
    <property type="entry name" value="UvrD_C_2"/>
    <property type="match status" value="1"/>
</dbReference>
<feature type="binding site" evidence="5">
    <location>
        <begin position="201"/>
        <end position="208"/>
    </location>
    <ligand>
        <name>ATP</name>
        <dbReference type="ChEBI" id="CHEBI:30616"/>
    </ligand>
</feature>
<dbReference type="InterPro" id="IPR027417">
    <property type="entry name" value="P-loop_NTPase"/>
</dbReference>
<dbReference type="Proteomes" id="UP001596250">
    <property type="component" value="Unassembled WGS sequence"/>
</dbReference>
<dbReference type="InterPro" id="IPR000212">
    <property type="entry name" value="DNA_helicase_UvrD/REP"/>
</dbReference>
<evidence type="ECO:0000256" key="1">
    <source>
        <dbReference type="ARBA" id="ARBA00022741"/>
    </source>
</evidence>
<name>A0ABW1ILG1_9BACL</name>
<sequence>MLDAAFSDEQERLEQTRKEIDKQLSSIGPRYFGDDYTEQVLDAIREEQRMRLTALSAEPYFGRIDFQEPDQDQPKRLYIGKHGLEDTETGDPRIIDWRAPVASLFYSFTGGDQPVIYDSPDGEIEGTIHLKRNLAVRQGELLRVVDSYVRGGENLDVRDEFLLYKLGEKKDNRLRDIVSTIQAEQDRIIRAPRNKALIIQGVAGSGKTTVALHRLAYLIYQYQEQVRAERMVIFAPNTMFLDYISDVLPELGVGGIQQTTFTAWALEQIQDEIHLTKEETQLSHWFKPDRIRPISNQVPGRFKGSLRYKRWLDSCLKVYEKNSTPMENLEIWDGKVLAASEIRRWYDEEYRHYPLAKRRERVIARIKRWMEMELSSQTLTNPKEKRKLARQRFSSYVKKWPEPTPLSVYGWCYGYGMGKVRISESEPMYQKLPEKLVSWTRKRLERGKADAEDLTALAYISLKLYGRKGNMLDHIVIDEAQDVSPFQIALLKQFMREPSFTILGDVAQGIHEYKGIRGWGEFTELFEPEQLSFHQLLQSYRSTTEIIEFANRVLKHAGDEMPAAVPVFRSGEPVRVTEYAAHPERLEQIIEFLEACRAFDSIAVMGRTLEECREIHAELTAGGWEPVLIDGNETKYRGGLSVLPVYLSKGLEFDAALLLDVDEAHYPATTQNAKLLYVGCTRALHKLHLLYAGTPSTLLQ</sequence>
<proteinExistence type="predicted"/>
<organism evidence="7 8">
    <name type="scientific">Marinicrinis lubricantis</name>
    <dbReference type="NCBI Taxonomy" id="2086470"/>
    <lineage>
        <taxon>Bacteria</taxon>
        <taxon>Bacillati</taxon>
        <taxon>Bacillota</taxon>
        <taxon>Bacilli</taxon>
        <taxon>Bacillales</taxon>
        <taxon>Paenibacillaceae</taxon>
    </lineage>
</organism>